<evidence type="ECO:0000313" key="6">
    <source>
        <dbReference type="EMBL" id="KAG9249319.1"/>
    </source>
</evidence>
<dbReference type="SUPFAM" id="SSF100950">
    <property type="entry name" value="NagB/RpiA/CoA transferase-like"/>
    <property type="match status" value="1"/>
</dbReference>
<sequence>MSLKVVKKELRTRMKQTLSALNGDAVRSQSLAIFKLVKESEVYQNANCIGIYLSMPNGEVQTDDIVRHALSLGKQVFVPYLHKAQNPPPDTPKSVMNMLELRSISDYDSLRRDSWGIPTIGVETVSERAHILENNDNPTLDLILVPGVAFSRDQTTHLTRRLGHGKGFYDYFLHRYREGLLSRVELKSNVPGSEVLLYGLALEEQFLPQTNDGPPVPVGEHDSLLHGLFVGNGMCIEGPQ</sequence>
<dbReference type="InterPro" id="IPR024185">
    <property type="entry name" value="FTHF_cligase-like_sf"/>
</dbReference>
<organism evidence="6 7">
    <name type="scientific">Calycina marina</name>
    <dbReference type="NCBI Taxonomy" id="1763456"/>
    <lineage>
        <taxon>Eukaryota</taxon>
        <taxon>Fungi</taxon>
        <taxon>Dikarya</taxon>
        <taxon>Ascomycota</taxon>
        <taxon>Pezizomycotina</taxon>
        <taxon>Leotiomycetes</taxon>
        <taxon>Helotiales</taxon>
        <taxon>Pezizellaceae</taxon>
        <taxon>Calycina</taxon>
    </lineage>
</organism>
<evidence type="ECO:0000256" key="3">
    <source>
        <dbReference type="ARBA" id="ARBA00022840"/>
    </source>
</evidence>
<dbReference type="Pfam" id="PF01812">
    <property type="entry name" value="5-FTHF_cyc-lig"/>
    <property type="match status" value="1"/>
</dbReference>
<evidence type="ECO:0000256" key="2">
    <source>
        <dbReference type="ARBA" id="ARBA00022741"/>
    </source>
</evidence>
<dbReference type="Gene3D" id="3.40.50.10420">
    <property type="entry name" value="NagB/RpiA/CoA transferase-like"/>
    <property type="match status" value="1"/>
</dbReference>
<dbReference type="Proteomes" id="UP000887226">
    <property type="component" value="Unassembled WGS sequence"/>
</dbReference>
<dbReference type="GO" id="GO:0030272">
    <property type="term" value="F:5-formyltetrahydrofolate cyclo-ligase activity"/>
    <property type="evidence" value="ECO:0007669"/>
    <property type="project" value="UniProtKB-EC"/>
</dbReference>
<keyword evidence="3" id="KW-0067">ATP-binding</keyword>
<accession>A0A9P7ZC18</accession>
<dbReference type="PANTHER" id="PTHR23407">
    <property type="entry name" value="ATPASE INHIBITOR/5-FORMYLTETRAHYDROFOLATE CYCLO-LIGASE"/>
    <property type="match status" value="1"/>
</dbReference>
<dbReference type="EC" id="6.3.3.2" evidence="5"/>
<comment type="similarity">
    <text evidence="1">Belongs to the 5-formyltetrahydrofolate cyclo-ligase family.</text>
</comment>
<proteinExistence type="inferred from homology"/>
<dbReference type="EMBL" id="MU253737">
    <property type="protein sequence ID" value="KAG9249319.1"/>
    <property type="molecule type" value="Genomic_DNA"/>
</dbReference>
<keyword evidence="2" id="KW-0547">Nucleotide-binding</keyword>
<evidence type="ECO:0000256" key="4">
    <source>
        <dbReference type="ARBA" id="ARBA00036539"/>
    </source>
</evidence>
<protein>
    <recommendedName>
        <fullName evidence="5">5-formyltetrahydrofolate cyclo-ligase</fullName>
        <ecNumber evidence="5">6.3.3.2</ecNumber>
    </recommendedName>
</protein>
<name>A0A9P7ZC18_9HELO</name>
<evidence type="ECO:0000256" key="1">
    <source>
        <dbReference type="ARBA" id="ARBA00010638"/>
    </source>
</evidence>
<dbReference type="GO" id="GO:0005524">
    <property type="term" value="F:ATP binding"/>
    <property type="evidence" value="ECO:0007669"/>
    <property type="project" value="UniProtKB-KW"/>
</dbReference>
<dbReference type="GO" id="GO:0005739">
    <property type="term" value="C:mitochondrion"/>
    <property type="evidence" value="ECO:0007669"/>
    <property type="project" value="TreeGrafter"/>
</dbReference>
<dbReference type="GO" id="GO:0009396">
    <property type="term" value="P:folic acid-containing compound biosynthetic process"/>
    <property type="evidence" value="ECO:0007669"/>
    <property type="project" value="TreeGrafter"/>
</dbReference>
<dbReference type="GO" id="GO:0035999">
    <property type="term" value="P:tetrahydrofolate interconversion"/>
    <property type="evidence" value="ECO:0007669"/>
    <property type="project" value="TreeGrafter"/>
</dbReference>
<dbReference type="InterPro" id="IPR037171">
    <property type="entry name" value="NagB/RpiA_transferase-like"/>
</dbReference>
<evidence type="ECO:0000313" key="7">
    <source>
        <dbReference type="Proteomes" id="UP000887226"/>
    </source>
</evidence>
<comment type="caution">
    <text evidence="6">The sequence shown here is derived from an EMBL/GenBank/DDBJ whole genome shotgun (WGS) entry which is preliminary data.</text>
</comment>
<keyword evidence="7" id="KW-1185">Reference proteome</keyword>
<reference evidence="6" key="1">
    <citation type="journal article" date="2021" name="IMA Fungus">
        <title>Genomic characterization of three marine fungi, including Emericellopsis atlantica sp. nov. with signatures of a generalist lifestyle and marine biomass degradation.</title>
        <authorList>
            <person name="Hagestad O.C."/>
            <person name="Hou L."/>
            <person name="Andersen J.H."/>
            <person name="Hansen E.H."/>
            <person name="Altermark B."/>
            <person name="Li C."/>
            <person name="Kuhnert E."/>
            <person name="Cox R.J."/>
            <person name="Crous P.W."/>
            <person name="Spatafora J.W."/>
            <person name="Lail K."/>
            <person name="Amirebrahimi M."/>
            <person name="Lipzen A."/>
            <person name="Pangilinan J."/>
            <person name="Andreopoulos W."/>
            <person name="Hayes R.D."/>
            <person name="Ng V."/>
            <person name="Grigoriev I.V."/>
            <person name="Jackson S.A."/>
            <person name="Sutton T.D.S."/>
            <person name="Dobson A.D.W."/>
            <person name="Rama T."/>
        </authorList>
    </citation>
    <scope>NUCLEOTIDE SEQUENCE</scope>
    <source>
        <strain evidence="6">TRa3180A</strain>
    </source>
</reference>
<dbReference type="InterPro" id="IPR002698">
    <property type="entry name" value="FTHF_cligase"/>
</dbReference>
<dbReference type="OrthoDB" id="2015992at2759"/>
<dbReference type="PANTHER" id="PTHR23407:SF1">
    <property type="entry name" value="5-FORMYLTETRAHYDROFOLATE CYCLO-LIGASE"/>
    <property type="match status" value="1"/>
</dbReference>
<dbReference type="AlphaFoldDB" id="A0A9P7ZC18"/>
<evidence type="ECO:0000256" key="5">
    <source>
        <dbReference type="ARBA" id="ARBA00038966"/>
    </source>
</evidence>
<gene>
    <name evidence="6" type="ORF">BJ878DRAFT_537540</name>
</gene>
<comment type="catalytic activity">
    <reaction evidence="4">
        <text>(6S)-5-formyl-5,6,7,8-tetrahydrofolate + ATP = (6R)-5,10-methenyltetrahydrofolate + ADP + phosphate</text>
        <dbReference type="Rhea" id="RHEA:10488"/>
        <dbReference type="ChEBI" id="CHEBI:30616"/>
        <dbReference type="ChEBI" id="CHEBI:43474"/>
        <dbReference type="ChEBI" id="CHEBI:57455"/>
        <dbReference type="ChEBI" id="CHEBI:57457"/>
        <dbReference type="ChEBI" id="CHEBI:456216"/>
        <dbReference type="EC" id="6.3.3.2"/>
    </reaction>
</comment>